<protein>
    <submittedName>
        <fullName evidence="3">YceI family protein</fullName>
    </submittedName>
</protein>
<dbReference type="SMART" id="SM00867">
    <property type="entry name" value="YceI"/>
    <property type="match status" value="1"/>
</dbReference>
<feature type="domain" description="Lipid/polyisoprenoid-binding YceI-like" evidence="2">
    <location>
        <begin position="28"/>
        <end position="188"/>
    </location>
</feature>
<dbReference type="RefSeq" id="WP_208155053.1">
    <property type="nucleotide sequence ID" value="NZ_JAGEVF010000011.1"/>
</dbReference>
<accession>A0ABS3T7G7</accession>
<dbReference type="InterPro" id="IPR036761">
    <property type="entry name" value="TTHA0802/YceI-like_sf"/>
</dbReference>
<dbReference type="Proteomes" id="UP000676776">
    <property type="component" value="Unassembled WGS sequence"/>
</dbReference>
<keyword evidence="1" id="KW-0732">Signal</keyword>
<proteinExistence type="predicted"/>
<evidence type="ECO:0000313" key="3">
    <source>
        <dbReference type="EMBL" id="MBO3117700.1"/>
    </source>
</evidence>
<keyword evidence="4" id="KW-1185">Reference proteome</keyword>
<sequence>MKTKHLKITTILVLAFSFMSFTALVEKTVNVDQSKVTWKGYKVTGEHEGTINLKSGSLQFDGTTLKGGSFTMDMTSINTTDLEGEYKGKLDGHLKSADFFGIEKHPTATLKITNAKGSNGKYSVKADLTIKEITQPVEFTMYVKENSATAFVKIDRTKFDIKYGSASFFDNLKDKAIYDEFDLNVNLKF</sequence>
<evidence type="ECO:0000256" key="1">
    <source>
        <dbReference type="SAM" id="SignalP"/>
    </source>
</evidence>
<dbReference type="InterPro" id="IPR007372">
    <property type="entry name" value="Lipid/polyisoprenoid-bd_YceI"/>
</dbReference>
<dbReference type="PANTHER" id="PTHR34406">
    <property type="entry name" value="PROTEIN YCEI"/>
    <property type="match status" value="1"/>
</dbReference>
<dbReference type="EMBL" id="JAGEVF010000011">
    <property type="protein sequence ID" value="MBO3117700.1"/>
    <property type="molecule type" value="Genomic_DNA"/>
</dbReference>
<comment type="caution">
    <text evidence="3">The sequence shown here is derived from an EMBL/GenBank/DDBJ whole genome shotgun (WGS) entry which is preliminary data.</text>
</comment>
<organism evidence="3 4">
    <name type="scientific">Winogradskyella pelagia</name>
    <dbReference type="NCBI Taxonomy" id="2819984"/>
    <lineage>
        <taxon>Bacteria</taxon>
        <taxon>Pseudomonadati</taxon>
        <taxon>Bacteroidota</taxon>
        <taxon>Flavobacteriia</taxon>
        <taxon>Flavobacteriales</taxon>
        <taxon>Flavobacteriaceae</taxon>
        <taxon>Winogradskyella</taxon>
    </lineage>
</organism>
<evidence type="ECO:0000259" key="2">
    <source>
        <dbReference type="SMART" id="SM00867"/>
    </source>
</evidence>
<dbReference type="Pfam" id="PF04264">
    <property type="entry name" value="YceI"/>
    <property type="match status" value="1"/>
</dbReference>
<dbReference type="SUPFAM" id="SSF101874">
    <property type="entry name" value="YceI-like"/>
    <property type="match status" value="1"/>
</dbReference>
<reference evidence="3 4" key="1">
    <citation type="submission" date="2021-03" db="EMBL/GenBank/DDBJ databases">
        <title>Winogradskyella sp. nov., isolated from costal sediment.</title>
        <authorList>
            <person name="Gao C."/>
        </authorList>
    </citation>
    <scope>NUCLEOTIDE SEQUENCE [LARGE SCALE GENOMIC DNA]</scope>
    <source>
        <strain evidence="3 4">DF17</strain>
    </source>
</reference>
<dbReference type="PANTHER" id="PTHR34406:SF1">
    <property type="entry name" value="PROTEIN YCEI"/>
    <property type="match status" value="1"/>
</dbReference>
<evidence type="ECO:0000313" key="4">
    <source>
        <dbReference type="Proteomes" id="UP000676776"/>
    </source>
</evidence>
<gene>
    <name evidence="3" type="ORF">J4050_13165</name>
</gene>
<feature type="chain" id="PRO_5045717294" evidence="1">
    <location>
        <begin position="26"/>
        <end position="189"/>
    </location>
</feature>
<name>A0ABS3T7G7_9FLAO</name>
<dbReference type="Gene3D" id="2.40.128.110">
    <property type="entry name" value="Lipid/polyisoprenoid-binding, YceI-like"/>
    <property type="match status" value="1"/>
</dbReference>
<feature type="signal peptide" evidence="1">
    <location>
        <begin position="1"/>
        <end position="25"/>
    </location>
</feature>